<feature type="compositionally biased region" description="Basic and acidic residues" evidence="1">
    <location>
        <begin position="452"/>
        <end position="461"/>
    </location>
</feature>
<dbReference type="CDD" id="cd13170">
    <property type="entry name" value="RanBD_NUP50"/>
    <property type="match status" value="1"/>
</dbReference>
<feature type="region of interest" description="Disordered" evidence="1">
    <location>
        <begin position="612"/>
        <end position="874"/>
    </location>
</feature>
<feature type="compositionally biased region" description="Basic and acidic residues" evidence="1">
    <location>
        <begin position="711"/>
        <end position="726"/>
    </location>
</feature>
<feature type="compositionally biased region" description="Low complexity" evidence="1">
    <location>
        <begin position="337"/>
        <end position="356"/>
    </location>
</feature>
<feature type="compositionally biased region" description="Pro residues" evidence="1">
    <location>
        <begin position="531"/>
        <end position="540"/>
    </location>
</feature>
<feature type="region of interest" description="Disordered" evidence="1">
    <location>
        <begin position="889"/>
        <end position="945"/>
    </location>
</feature>
<feature type="compositionally biased region" description="Low complexity" evidence="1">
    <location>
        <begin position="889"/>
        <end position="921"/>
    </location>
</feature>
<name>A0ABY8EQV4_MALFU</name>
<keyword evidence="4" id="KW-1185">Reference proteome</keyword>
<feature type="region of interest" description="Disordered" evidence="1">
    <location>
        <begin position="288"/>
        <end position="590"/>
    </location>
</feature>
<evidence type="ECO:0000313" key="3">
    <source>
        <dbReference type="EMBL" id="WFD46805.1"/>
    </source>
</evidence>
<feature type="compositionally biased region" description="Low complexity" evidence="1">
    <location>
        <begin position="541"/>
        <end position="551"/>
    </location>
</feature>
<dbReference type="InterPro" id="IPR053074">
    <property type="entry name" value="NPC_Nucleoporin"/>
</dbReference>
<feature type="domain" description="RanBD1" evidence="2">
    <location>
        <begin position="936"/>
        <end position="1038"/>
    </location>
</feature>
<dbReference type="EMBL" id="CP046234">
    <property type="protein sequence ID" value="WFD46805.1"/>
    <property type="molecule type" value="Genomic_DNA"/>
</dbReference>
<gene>
    <name evidence="3" type="ORF">GLX27_001447</name>
</gene>
<dbReference type="Proteomes" id="UP000818624">
    <property type="component" value="Chromosome 1"/>
</dbReference>
<dbReference type="Pfam" id="PF00638">
    <property type="entry name" value="Ran_BP1"/>
    <property type="match status" value="1"/>
</dbReference>
<feature type="compositionally biased region" description="Low complexity" evidence="1">
    <location>
        <begin position="177"/>
        <end position="189"/>
    </location>
</feature>
<feature type="region of interest" description="Disordered" evidence="1">
    <location>
        <begin position="255"/>
        <end position="276"/>
    </location>
</feature>
<organism evidence="3 4">
    <name type="scientific">Malassezia furfur</name>
    <name type="common">Pityriasis versicolor infection agent</name>
    <name type="synonym">Pityrosporum furfur</name>
    <dbReference type="NCBI Taxonomy" id="55194"/>
    <lineage>
        <taxon>Eukaryota</taxon>
        <taxon>Fungi</taxon>
        <taxon>Dikarya</taxon>
        <taxon>Basidiomycota</taxon>
        <taxon>Ustilaginomycotina</taxon>
        <taxon>Malasseziomycetes</taxon>
        <taxon>Malasseziales</taxon>
        <taxon>Malasseziaceae</taxon>
        <taxon>Malassezia</taxon>
    </lineage>
</organism>
<feature type="compositionally biased region" description="Low complexity" evidence="1">
    <location>
        <begin position="491"/>
        <end position="509"/>
    </location>
</feature>
<feature type="compositionally biased region" description="Low complexity" evidence="1">
    <location>
        <begin position="646"/>
        <end position="658"/>
    </location>
</feature>
<feature type="compositionally biased region" description="Low complexity" evidence="1">
    <location>
        <begin position="397"/>
        <end position="407"/>
    </location>
</feature>
<dbReference type="InterPro" id="IPR000156">
    <property type="entry name" value="Ran_bind_dom"/>
</dbReference>
<protein>
    <recommendedName>
        <fullName evidence="2">RanBD1 domain-containing protein</fullName>
    </recommendedName>
</protein>
<dbReference type="Gene3D" id="2.30.29.30">
    <property type="entry name" value="Pleckstrin-homology domain (PH domain)/Phosphotyrosine-binding domain (PTB)"/>
    <property type="match status" value="1"/>
</dbReference>
<feature type="compositionally biased region" description="Polar residues" evidence="1">
    <location>
        <begin position="138"/>
        <end position="149"/>
    </location>
</feature>
<feature type="compositionally biased region" description="Low complexity" evidence="1">
    <location>
        <begin position="700"/>
        <end position="710"/>
    </location>
</feature>
<accession>A0ABY8EQV4</accession>
<dbReference type="PANTHER" id="PTHR38697:SF1">
    <property type="entry name" value="NUCLEAR PORE COMPLEX PROTEIN SIMILAR TO S. CEREVISIAE NUP2 (EUROFUNG)"/>
    <property type="match status" value="1"/>
</dbReference>
<feature type="region of interest" description="Disordered" evidence="1">
    <location>
        <begin position="1"/>
        <end position="243"/>
    </location>
</feature>
<feature type="compositionally biased region" description="Polar residues" evidence="1">
    <location>
        <begin position="206"/>
        <end position="223"/>
    </location>
</feature>
<sequence>MQERADEDGGGMRRSSSRLGGLFSWISPFRQPHAQDAERGEAGDAHLPNADDELGAANTPSRLPSTTSFRALPTAPAAHIPRTESTSALSHAGADAPARRDGRPRPAAASPASGFAALDAPPRDTYGARWASPRSVYQPDTSIASNPSPLAQRPAQPASPFHPGSLETPTRRPPPRSSSMASVSPFAPSTGRRHRPIYFGGGASPHPSNYSPMRTSLGASRSMNALPPNDDPKRRKTEASPSAAFPVHYAAPSVPLPASPAHAPTRKRAAPEAVERADDALRTIRAAMGEPPLAAEPTAEVPSPRPTRAASTMRSVLETSAPRNYTPPVPEVVNPYQTRSRASPSPAPSPTRAQTPKSTRARALEAARQRASTNASASKAQDTDAPPKVSLLDMVERTAPASVAPSPRRSRRLQAAEDEEPRGTAGEPELLDAPKAAWQHRPKKPSPLAINVEKEAARSDTPETNVIKTDPRPEPAAPSLPTPRKDEPKVAPAAPAPTNTPAASAAPAAQPTPPAKPFSFGISTTSAAPAPSKPAAPPAATPAVVPSATPSAPAPLPEKFRDVPDWAILTPPTKRTQDRSSDAASQAAAVPYERLPTFAFQVTPARVVDVGSLSKGSSSASSMPTFGQPSDAAKPPAPAGFSFGKPAATESAAPASSSFGKPAEDKPASTSGFSFGKPREDKPSSAPSVSFCKPAEEKPAAAAPSFSFGKPAEDKPAEDKPADEKPAPSASSFSFGKPAEDKPATSVPSFSFGKPTEDKPAAPAPSFSFEKPADKPAASTPSFFGKPAEDKPVSTPSFSFGKPAEDKPAAPAPSFSFGKATEKPASTPSFSFGKPATEGSSGFSFGKPASDAAPASSGFSFGKPASDAAPASSGFSFGKPSGGASSGFSFGGTATSSPATGSTNTDAAQDTSSAPADSADAAADKSENTLTATGQGEEGEDTEHEVRAKIWKLEGGKWQDLGVTVFRIKKNQETGKCRVLARNAVNGNVVLNFLLYTGMKVTCEKSVVSFVGMIDAKPSSLRCKVKTNEAAESLKDALISHSA</sequence>
<dbReference type="PANTHER" id="PTHR38697">
    <property type="entry name" value="NUCLEAR PORE COMPLEX PROTEIN SIMILAR TO S. CEREVISIAE NUP2 (EUROFUNG)"/>
    <property type="match status" value="1"/>
</dbReference>
<dbReference type="SUPFAM" id="SSF50729">
    <property type="entry name" value="PH domain-like"/>
    <property type="match status" value="1"/>
</dbReference>
<feature type="compositionally biased region" description="Low complexity" evidence="1">
    <location>
        <begin position="612"/>
        <end position="622"/>
    </location>
</feature>
<reference evidence="3 4" key="1">
    <citation type="journal article" date="2020" name="Elife">
        <title>Loss of centromere function drives karyotype evolution in closely related Malassezia species.</title>
        <authorList>
            <person name="Sankaranarayanan S.R."/>
            <person name="Ianiri G."/>
            <person name="Coelho M.A."/>
            <person name="Reza M.H."/>
            <person name="Thimmappa B.C."/>
            <person name="Ganguly P."/>
            <person name="Vadnala R.N."/>
            <person name="Sun S."/>
            <person name="Siddharthan R."/>
            <person name="Tellgren-Roth C."/>
            <person name="Dawson T.L."/>
            <person name="Heitman J."/>
            <person name="Sanyal K."/>
        </authorList>
    </citation>
    <scope>NUCLEOTIDE SEQUENCE [LARGE SCALE GENOMIC DNA]</scope>
    <source>
        <strain evidence="3">CBS14141</strain>
    </source>
</reference>
<evidence type="ECO:0000259" key="2">
    <source>
        <dbReference type="PROSITE" id="PS50196"/>
    </source>
</evidence>
<evidence type="ECO:0000313" key="4">
    <source>
        <dbReference type="Proteomes" id="UP000818624"/>
    </source>
</evidence>
<dbReference type="SMART" id="SM00160">
    <property type="entry name" value="RanBD"/>
    <property type="match status" value="1"/>
</dbReference>
<feature type="compositionally biased region" description="Polar residues" evidence="1">
    <location>
        <begin position="309"/>
        <end position="323"/>
    </location>
</feature>
<feature type="compositionally biased region" description="Low complexity" evidence="1">
    <location>
        <begin position="13"/>
        <end position="22"/>
    </location>
</feature>
<dbReference type="PROSITE" id="PS50196">
    <property type="entry name" value="RANBD1"/>
    <property type="match status" value="1"/>
</dbReference>
<evidence type="ECO:0000256" key="1">
    <source>
        <dbReference type="SAM" id="MobiDB-lite"/>
    </source>
</evidence>
<feature type="compositionally biased region" description="Basic and acidic residues" evidence="1">
    <location>
        <begin position="33"/>
        <end position="44"/>
    </location>
</feature>
<feature type="compositionally biased region" description="Low complexity" evidence="1">
    <location>
        <begin position="105"/>
        <end position="120"/>
    </location>
</feature>
<feature type="compositionally biased region" description="Polar residues" evidence="1">
    <location>
        <begin position="58"/>
        <end position="69"/>
    </location>
</feature>
<proteinExistence type="predicted"/>
<dbReference type="InterPro" id="IPR011993">
    <property type="entry name" value="PH-like_dom_sf"/>
</dbReference>